<sequence length="287" mass="33476">MASLAIRDDLYRGAWGVVEIDLKRYFTSIPHDKLLVLIQERVVDGSMLKLIKQSLKVGVAYAGKIEPTRVGVPQGSPIAPLYSNIYLNLLDRVWQSRGYPQQLGATMHRYADDVILVCRGNAQQALQAFEAIAQRMELSLNREKTRITRLADGFDFIGFHFVKRRSGRSGKPTIYIQPSQTAQQRIRQKIRQITSRRAPISPNEWLQRISLMVRGWVNYYRHTSASQAFRRLQHFINTRFRRYLSYRSKRRGFGWDRYPDWKLYAMGMIYIASGLIKYENRTVNALR</sequence>
<protein>
    <submittedName>
        <fullName evidence="2">Group II intron reverse transcriptase-maturase</fullName>
    </submittedName>
</protein>
<proteinExistence type="predicted"/>
<dbReference type="Proteomes" id="UP000191901">
    <property type="component" value="Chromosome"/>
</dbReference>
<dbReference type="InterPro" id="IPR043502">
    <property type="entry name" value="DNA/RNA_pol_sf"/>
</dbReference>
<evidence type="ECO:0000313" key="2">
    <source>
        <dbReference type="EMBL" id="ASC72140.1"/>
    </source>
</evidence>
<dbReference type="InterPro" id="IPR000477">
    <property type="entry name" value="RT_dom"/>
</dbReference>
<evidence type="ECO:0000259" key="1">
    <source>
        <dbReference type="PROSITE" id="PS50878"/>
    </source>
</evidence>
<dbReference type="Pfam" id="PF08388">
    <property type="entry name" value="GIIM"/>
    <property type="match status" value="1"/>
</dbReference>
<dbReference type="AlphaFoldDB" id="A0A1Z3HPB4"/>
<reference evidence="2 3" key="1">
    <citation type="journal article" date="2016" name="Biochim. Biophys. Acta">
        <title>Characterization of red-shifted phycobilisomes isolated from the chlorophyll f-containing cyanobacterium Halomicronema hongdechloris.</title>
        <authorList>
            <person name="Li Y."/>
            <person name="Lin Y."/>
            <person name="Garvey C.J."/>
            <person name="Birch D."/>
            <person name="Corkery R.W."/>
            <person name="Loughlin P.C."/>
            <person name="Scheer H."/>
            <person name="Willows R.D."/>
            <person name="Chen M."/>
        </authorList>
    </citation>
    <scope>NUCLEOTIDE SEQUENCE [LARGE SCALE GENOMIC DNA]</scope>
    <source>
        <strain evidence="2 3">C2206</strain>
    </source>
</reference>
<dbReference type="SUPFAM" id="SSF56672">
    <property type="entry name" value="DNA/RNA polymerases"/>
    <property type="match status" value="1"/>
</dbReference>
<evidence type="ECO:0000313" key="3">
    <source>
        <dbReference type="Proteomes" id="UP000191901"/>
    </source>
</evidence>
<gene>
    <name evidence="2" type="ORF">XM38_030940</name>
</gene>
<dbReference type="EMBL" id="CP021983">
    <property type="protein sequence ID" value="ASC72140.1"/>
    <property type="molecule type" value="Genomic_DNA"/>
</dbReference>
<keyword evidence="2" id="KW-0695">RNA-directed DNA polymerase</keyword>
<keyword evidence="3" id="KW-1185">Reference proteome</keyword>
<dbReference type="InterPro" id="IPR013597">
    <property type="entry name" value="Mat_intron_G2"/>
</dbReference>
<dbReference type="PROSITE" id="PS50878">
    <property type="entry name" value="RT_POL"/>
    <property type="match status" value="1"/>
</dbReference>
<feature type="domain" description="Reverse transcriptase" evidence="1">
    <location>
        <begin position="1"/>
        <end position="161"/>
    </location>
</feature>
<keyword evidence="2" id="KW-0548">Nucleotidyltransferase</keyword>
<dbReference type="PANTHER" id="PTHR34047:SF8">
    <property type="entry name" value="PROTEIN YKFC"/>
    <property type="match status" value="1"/>
</dbReference>
<organism evidence="2 3">
    <name type="scientific">Halomicronema hongdechloris C2206</name>
    <dbReference type="NCBI Taxonomy" id="1641165"/>
    <lineage>
        <taxon>Bacteria</taxon>
        <taxon>Bacillati</taxon>
        <taxon>Cyanobacteriota</taxon>
        <taxon>Cyanophyceae</taxon>
        <taxon>Nodosilineales</taxon>
        <taxon>Nodosilineaceae</taxon>
        <taxon>Halomicronema</taxon>
    </lineage>
</organism>
<dbReference type="InterPro" id="IPR051083">
    <property type="entry name" value="GrpII_Intron_Splice-Mob/Def"/>
</dbReference>
<keyword evidence="2" id="KW-0808">Transferase</keyword>
<dbReference type="GO" id="GO:0003964">
    <property type="term" value="F:RNA-directed DNA polymerase activity"/>
    <property type="evidence" value="ECO:0007669"/>
    <property type="project" value="UniProtKB-KW"/>
</dbReference>
<dbReference type="CDD" id="cd01651">
    <property type="entry name" value="RT_G2_intron"/>
    <property type="match status" value="1"/>
</dbReference>
<dbReference type="KEGG" id="hhg:XM38_030940"/>
<dbReference type="PANTHER" id="PTHR34047">
    <property type="entry name" value="NUCLEAR INTRON MATURASE 1, MITOCHONDRIAL-RELATED"/>
    <property type="match status" value="1"/>
</dbReference>
<name>A0A1Z3HPB4_9CYAN</name>
<dbReference type="Pfam" id="PF00078">
    <property type="entry name" value="RVT_1"/>
    <property type="match status" value="1"/>
</dbReference>
<accession>A0A1Z3HPB4</accession>